<dbReference type="InterPro" id="IPR036388">
    <property type="entry name" value="WH-like_DNA-bd_sf"/>
</dbReference>
<dbReference type="SUPFAM" id="SSF88659">
    <property type="entry name" value="Sigma3 and sigma4 domains of RNA polymerase sigma factors"/>
    <property type="match status" value="1"/>
</dbReference>
<keyword evidence="4" id="KW-0804">Transcription</keyword>
<dbReference type="Pfam" id="PF08281">
    <property type="entry name" value="Sigma70_r4_2"/>
    <property type="match status" value="1"/>
</dbReference>
<evidence type="ECO:0000259" key="5">
    <source>
        <dbReference type="Pfam" id="PF04542"/>
    </source>
</evidence>
<dbReference type="InterPro" id="IPR013249">
    <property type="entry name" value="RNA_pol_sigma70_r4_t2"/>
</dbReference>
<dbReference type="SUPFAM" id="SSF88946">
    <property type="entry name" value="Sigma2 domain of RNA polymerase sigma factors"/>
    <property type="match status" value="1"/>
</dbReference>
<dbReference type="Gene3D" id="1.10.10.10">
    <property type="entry name" value="Winged helix-like DNA-binding domain superfamily/Winged helix DNA-binding domain"/>
    <property type="match status" value="1"/>
</dbReference>
<protein>
    <submittedName>
        <fullName evidence="7">RNA polymerase sigma-70 factor</fullName>
    </submittedName>
</protein>
<feature type="domain" description="RNA polymerase sigma-70 region 2" evidence="5">
    <location>
        <begin position="28"/>
        <end position="94"/>
    </location>
</feature>
<dbReference type="InterPro" id="IPR039425">
    <property type="entry name" value="RNA_pol_sigma-70-like"/>
</dbReference>
<feature type="domain" description="RNA polymerase sigma factor 70 region 4 type 2" evidence="6">
    <location>
        <begin position="128"/>
        <end position="179"/>
    </location>
</feature>
<dbReference type="InterPro" id="IPR014327">
    <property type="entry name" value="RNA_pol_sigma70_bacteroid"/>
</dbReference>
<comment type="caution">
    <text evidence="7">The sequence shown here is derived from an EMBL/GenBank/DDBJ whole genome shotgun (WGS) entry which is preliminary data.</text>
</comment>
<name>A0ABS7Z5V3_9SPHI</name>
<sequence length="195" mass="23335">MKDSTTISNEKHLLTSLKSGDEKSFNLLYHTYAKKLLEFSYSFTKNKISSEEIVQDIFESIWKKREDLNIDGSFQHYIFGIAKHKILNYFRSEKVRKKYVDHFNLFLAQYDITPSVQDFINLQDLKTIIHEELEMLPNKCKEAFMRSRFDHKSLDEIADIMGISKRTVENYITQALKHLRIKLKDYYWIVILFFI</sequence>
<accession>A0ABS7Z5V3</accession>
<dbReference type="InterPro" id="IPR013324">
    <property type="entry name" value="RNA_pol_sigma_r3/r4-like"/>
</dbReference>
<proteinExistence type="inferred from homology"/>
<dbReference type="CDD" id="cd06171">
    <property type="entry name" value="Sigma70_r4"/>
    <property type="match status" value="1"/>
</dbReference>
<organism evidence="7 8">
    <name type="scientific">Sphingobacterium bovistauri</name>
    <dbReference type="NCBI Taxonomy" id="2781959"/>
    <lineage>
        <taxon>Bacteria</taxon>
        <taxon>Pseudomonadati</taxon>
        <taxon>Bacteroidota</taxon>
        <taxon>Sphingobacteriia</taxon>
        <taxon>Sphingobacteriales</taxon>
        <taxon>Sphingobacteriaceae</taxon>
        <taxon>Sphingobacterium</taxon>
    </lineage>
</organism>
<dbReference type="PANTHER" id="PTHR43133">
    <property type="entry name" value="RNA POLYMERASE ECF-TYPE SIGMA FACTO"/>
    <property type="match status" value="1"/>
</dbReference>
<dbReference type="NCBIfam" id="TIGR02937">
    <property type="entry name" value="sigma70-ECF"/>
    <property type="match status" value="1"/>
</dbReference>
<evidence type="ECO:0000313" key="7">
    <source>
        <dbReference type="EMBL" id="MCA5004314.1"/>
    </source>
</evidence>
<keyword evidence="2" id="KW-0805">Transcription regulation</keyword>
<gene>
    <name evidence="7" type="ORF">IPZ78_03975</name>
</gene>
<dbReference type="Proteomes" id="UP001165302">
    <property type="component" value="Unassembled WGS sequence"/>
</dbReference>
<dbReference type="NCBIfam" id="TIGR02985">
    <property type="entry name" value="Sig70_bacteroi1"/>
    <property type="match status" value="1"/>
</dbReference>
<evidence type="ECO:0000256" key="4">
    <source>
        <dbReference type="ARBA" id="ARBA00023163"/>
    </source>
</evidence>
<comment type="similarity">
    <text evidence="1">Belongs to the sigma-70 factor family. ECF subfamily.</text>
</comment>
<dbReference type="Gene3D" id="1.10.1740.10">
    <property type="match status" value="1"/>
</dbReference>
<dbReference type="InterPro" id="IPR013325">
    <property type="entry name" value="RNA_pol_sigma_r2"/>
</dbReference>
<dbReference type="PANTHER" id="PTHR43133:SF46">
    <property type="entry name" value="RNA POLYMERASE SIGMA-70 FACTOR ECF SUBFAMILY"/>
    <property type="match status" value="1"/>
</dbReference>
<evidence type="ECO:0000259" key="6">
    <source>
        <dbReference type="Pfam" id="PF08281"/>
    </source>
</evidence>
<evidence type="ECO:0000256" key="3">
    <source>
        <dbReference type="ARBA" id="ARBA00023082"/>
    </source>
</evidence>
<dbReference type="Pfam" id="PF04542">
    <property type="entry name" value="Sigma70_r2"/>
    <property type="match status" value="1"/>
</dbReference>
<keyword evidence="8" id="KW-1185">Reference proteome</keyword>
<dbReference type="InterPro" id="IPR007627">
    <property type="entry name" value="RNA_pol_sigma70_r2"/>
</dbReference>
<keyword evidence="3" id="KW-0731">Sigma factor</keyword>
<dbReference type="EMBL" id="JADEYP010000004">
    <property type="protein sequence ID" value="MCA5004314.1"/>
    <property type="molecule type" value="Genomic_DNA"/>
</dbReference>
<reference evidence="7" key="1">
    <citation type="submission" date="2020-10" db="EMBL/GenBank/DDBJ databases">
        <authorList>
            <person name="Lu T."/>
            <person name="Wang Q."/>
            <person name="Han X."/>
        </authorList>
    </citation>
    <scope>NUCLEOTIDE SEQUENCE</scope>
    <source>
        <strain evidence="7">WQ 366</strain>
    </source>
</reference>
<dbReference type="RefSeq" id="WP_225551639.1">
    <property type="nucleotide sequence ID" value="NZ_JADEYP010000004.1"/>
</dbReference>
<evidence type="ECO:0000256" key="2">
    <source>
        <dbReference type="ARBA" id="ARBA00023015"/>
    </source>
</evidence>
<evidence type="ECO:0000256" key="1">
    <source>
        <dbReference type="ARBA" id="ARBA00010641"/>
    </source>
</evidence>
<dbReference type="InterPro" id="IPR014284">
    <property type="entry name" value="RNA_pol_sigma-70_dom"/>
</dbReference>
<evidence type="ECO:0000313" key="8">
    <source>
        <dbReference type="Proteomes" id="UP001165302"/>
    </source>
</evidence>